<evidence type="ECO:0000313" key="1">
    <source>
        <dbReference type="EMBL" id="CAG9858043.1"/>
    </source>
</evidence>
<dbReference type="OrthoDB" id="7526931at2759"/>
<evidence type="ECO:0000313" key="2">
    <source>
        <dbReference type="Proteomes" id="UP001153712"/>
    </source>
</evidence>
<dbReference type="Proteomes" id="UP001153712">
    <property type="component" value="Chromosome 15"/>
</dbReference>
<sequence length="152" mass="17935">MASCQKDLSRSRVRRRVVFTKSSKYFYRFNGKLNTLPYNQIVAFGYTVRVNFDLPHDAKSRYLFFKRDIHEEISNMPDELAVQGFSCAMKHICMTFSNFQFSDSCGFFCDLGKIIMRENGTEAQFIRNFFSRCDHYMIACQHEIDETTTITY</sequence>
<reference evidence="1" key="1">
    <citation type="submission" date="2022-01" db="EMBL/GenBank/DDBJ databases">
        <authorList>
            <person name="King R."/>
        </authorList>
    </citation>
    <scope>NUCLEOTIDE SEQUENCE</scope>
</reference>
<organism evidence="1 2">
    <name type="scientific">Phyllotreta striolata</name>
    <name type="common">Striped flea beetle</name>
    <name type="synonym">Crioceris striolata</name>
    <dbReference type="NCBI Taxonomy" id="444603"/>
    <lineage>
        <taxon>Eukaryota</taxon>
        <taxon>Metazoa</taxon>
        <taxon>Ecdysozoa</taxon>
        <taxon>Arthropoda</taxon>
        <taxon>Hexapoda</taxon>
        <taxon>Insecta</taxon>
        <taxon>Pterygota</taxon>
        <taxon>Neoptera</taxon>
        <taxon>Endopterygota</taxon>
        <taxon>Coleoptera</taxon>
        <taxon>Polyphaga</taxon>
        <taxon>Cucujiformia</taxon>
        <taxon>Chrysomeloidea</taxon>
        <taxon>Chrysomelidae</taxon>
        <taxon>Galerucinae</taxon>
        <taxon>Alticini</taxon>
        <taxon>Phyllotreta</taxon>
    </lineage>
</organism>
<dbReference type="AlphaFoldDB" id="A0A9N9XMV1"/>
<accession>A0A9N9XMV1</accession>
<name>A0A9N9XMV1_PHYSR</name>
<keyword evidence="2" id="KW-1185">Reference proteome</keyword>
<dbReference type="EMBL" id="OU900108">
    <property type="protein sequence ID" value="CAG9858043.1"/>
    <property type="molecule type" value="Genomic_DNA"/>
</dbReference>
<protein>
    <submittedName>
        <fullName evidence="1">Uncharacterized protein</fullName>
    </submittedName>
</protein>
<gene>
    <name evidence="1" type="ORF">PHYEVI_LOCUS4436</name>
</gene>
<proteinExistence type="predicted"/>